<feature type="compositionally biased region" description="Polar residues" evidence="1">
    <location>
        <begin position="244"/>
        <end position="256"/>
    </location>
</feature>
<feature type="region of interest" description="Disordered" evidence="1">
    <location>
        <begin position="51"/>
        <end position="81"/>
    </location>
</feature>
<feature type="region of interest" description="Disordered" evidence="1">
    <location>
        <begin position="205"/>
        <end position="256"/>
    </location>
</feature>
<feature type="compositionally biased region" description="Polar residues" evidence="1">
    <location>
        <begin position="51"/>
        <end position="68"/>
    </location>
</feature>
<comment type="caution">
    <text evidence="2">The sequence shown here is derived from an EMBL/GenBank/DDBJ whole genome shotgun (WGS) entry which is preliminary data.</text>
</comment>
<dbReference type="EMBL" id="CAAALY010255755">
    <property type="protein sequence ID" value="VEL37707.1"/>
    <property type="molecule type" value="Genomic_DNA"/>
</dbReference>
<feature type="compositionally biased region" description="Polar residues" evidence="1">
    <location>
        <begin position="212"/>
        <end position="233"/>
    </location>
</feature>
<evidence type="ECO:0000313" key="2">
    <source>
        <dbReference type="EMBL" id="VEL37707.1"/>
    </source>
</evidence>
<evidence type="ECO:0000256" key="1">
    <source>
        <dbReference type="SAM" id="MobiDB-lite"/>
    </source>
</evidence>
<proteinExistence type="predicted"/>
<dbReference type="AlphaFoldDB" id="A0A448XIV4"/>
<reference evidence="2" key="1">
    <citation type="submission" date="2018-11" db="EMBL/GenBank/DDBJ databases">
        <authorList>
            <consortium name="Pathogen Informatics"/>
        </authorList>
    </citation>
    <scope>NUCLEOTIDE SEQUENCE</scope>
</reference>
<keyword evidence="3" id="KW-1185">Reference proteome</keyword>
<protein>
    <submittedName>
        <fullName evidence="2">Uncharacterized protein</fullName>
    </submittedName>
</protein>
<organism evidence="2 3">
    <name type="scientific">Protopolystoma xenopodis</name>
    <dbReference type="NCBI Taxonomy" id="117903"/>
    <lineage>
        <taxon>Eukaryota</taxon>
        <taxon>Metazoa</taxon>
        <taxon>Spiralia</taxon>
        <taxon>Lophotrochozoa</taxon>
        <taxon>Platyhelminthes</taxon>
        <taxon>Monogenea</taxon>
        <taxon>Polyopisthocotylea</taxon>
        <taxon>Polystomatidea</taxon>
        <taxon>Polystomatidae</taxon>
        <taxon>Protopolystoma</taxon>
    </lineage>
</organism>
<name>A0A448XIV4_9PLAT</name>
<accession>A0A448XIV4</accession>
<dbReference type="Proteomes" id="UP000784294">
    <property type="component" value="Unassembled WGS sequence"/>
</dbReference>
<sequence length="344" mass="37129">MHLRSSPPALELNLQGNTLLTYSASAAQVRLTFMATRPQQSDRFDVASTDMTTQSSYHYQSHPNPHTHQSNRRCPLSSGSPQLLLSNLAKPSVSPYTHSARSHQNIRPSKHQCNNIKQSQPTRLNGNLFNEICPEKASSSLFSGSLNDACTKMSSTSSCEHPLSSIFTVTSSDESLNLSAQTRPMPTFGQQKTNSCLARLLTSYPHNPEPNLGSTPSTSQKTFKHPISSTVANESIHEDGTCSKMDQNLSSESPASESLRGVRFNCISCNTLNDSAPIVGLPSTSASLLDQSLGESQDFSCIMSTGNNVAALSPAILWPSPPDNLSAGNWFCPFCAAQFSISKS</sequence>
<evidence type="ECO:0000313" key="3">
    <source>
        <dbReference type="Proteomes" id="UP000784294"/>
    </source>
</evidence>
<gene>
    <name evidence="2" type="ORF">PXEA_LOCUS31147</name>
</gene>